<protein>
    <submittedName>
        <fullName evidence="1">Uncharacterized protein</fullName>
    </submittedName>
</protein>
<dbReference type="SUPFAM" id="SSF52047">
    <property type="entry name" value="RNI-like"/>
    <property type="match status" value="1"/>
</dbReference>
<reference evidence="1 2" key="1">
    <citation type="submission" date="2023-03" db="EMBL/GenBank/DDBJ databases">
        <title>Genome sequence of Lichtheimia ornata CBS 291.66.</title>
        <authorList>
            <person name="Mohabir J.T."/>
            <person name="Shea T.P."/>
            <person name="Kurbessoian T."/>
            <person name="Berby B."/>
            <person name="Fontaine J."/>
            <person name="Livny J."/>
            <person name="Gnirke A."/>
            <person name="Stajich J.E."/>
            <person name="Cuomo C.A."/>
        </authorList>
    </citation>
    <scope>NUCLEOTIDE SEQUENCE [LARGE SCALE GENOMIC DNA]</scope>
    <source>
        <strain evidence="1">CBS 291.66</strain>
    </source>
</reference>
<dbReference type="Proteomes" id="UP001234581">
    <property type="component" value="Unassembled WGS sequence"/>
</dbReference>
<dbReference type="EMBL" id="JARTCD010000063">
    <property type="protein sequence ID" value="KAJ8654297.1"/>
    <property type="molecule type" value="Genomic_DNA"/>
</dbReference>
<accession>A0AAD7UVQ3</accession>
<organism evidence="1 2">
    <name type="scientific">Lichtheimia ornata</name>
    <dbReference type="NCBI Taxonomy" id="688661"/>
    <lineage>
        <taxon>Eukaryota</taxon>
        <taxon>Fungi</taxon>
        <taxon>Fungi incertae sedis</taxon>
        <taxon>Mucoromycota</taxon>
        <taxon>Mucoromycotina</taxon>
        <taxon>Mucoromycetes</taxon>
        <taxon>Mucorales</taxon>
        <taxon>Lichtheimiaceae</taxon>
        <taxon>Lichtheimia</taxon>
    </lineage>
</organism>
<sequence length="296" mass="33037">MDNDDDSMVDNERIIGNELAYQADQSGLQALKINPIQSNFYADGLVSVISTHRHTLRHVQFTGMIRGEAPAISQDVPLDHVTTLELHHNEPDSGMDDFAWFINIAPNVQKLSLSYLHEDDSDVCRAMKNLEHLKELTYGPCSAAFVDFLDHHATLGEESSLRKLSITGNSADVVASLLPTLYRLSQLQDLNICFVEKVTMDDLSIEKLAQGCPNLERLSLSCDAGIPSPLIYKIRLFPNLTTLSINRCHASNESLFSLLTCKRLKTLKVTDAELPNDVKEMLDSLLVTVLHSNWYA</sequence>
<comment type="caution">
    <text evidence="1">The sequence shown here is derived from an EMBL/GenBank/DDBJ whole genome shotgun (WGS) entry which is preliminary data.</text>
</comment>
<dbReference type="GeneID" id="83217397"/>
<evidence type="ECO:0000313" key="2">
    <source>
        <dbReference type="Proteomes" id="UP001234581"/>
    </source>
</evidence>
<dbReference type="PANTHER" id="PTHR13318">
    <property type="entry name" value="PARTNER OF PAIRED, ISOFORM B-RELATED"/>
    <property type="match status" value="1"/>
</dbReference>
<proteinExistence type="predicted"/>
<name>A0AAD7UVQ3_9FUNG</name>
<evidence type="ECO:0000313" key="1">
    <source>
        <dbReference type="EMBL" id="KAJ8654297.1"/>
    </source>
</evidence>
<keyword evidence="2" id="KW-1185">Reference proteome</keyword>
<dbReference type="InterPro" id="IPR032675">
    <property type="entry name" value="LRR_dom_sf"/>
</dbReference>
<gene>
    <name evidence="1" type="ORF">O0I10_009992</name>
</gene>
<dbReference type="GO" id="GO:0019005">
    <property type="term" value="C:SCF ubiquitin ligase complex"/>
    <property type="evidence" value="ECO:0007669"/>
    <property type="project" value="TreeGrafter"/>
</dbReference>
<dbReference type="RefSeq" id="XP_058339211.1">
    <property type="nucleotide sequence ID" value="XM_058489976.1"/>
</dbReference>
<dbReference type="Gene3D" id="3.80.10.10">
    <property type="entry name" value="Ribonuclease Inhibitor"/>
    <property type="match status" value="1"/>
</dbReference>
<dbReference type="GO" id="GO:0031146">
    <property type="term" value="P:SCF-dependent proteasomal ubiquitin-dependent protein catabolic process"/>
    <property type="evidence" value="ECO:0007669"/>
    <property type="project" value="TreeGrafter"/>
</dbReference>
<dbReference type="AlphaFoldDB" id="A0AAD7UVQ3"/>